<proteinExistence type="inferred from homology"/>
<dbReference type="SUPFAM" id="SSF50386">
    <property type="entry name" value="STI-like"/>
    <property type="match status" value="1"/>
</dbReference>
<feature type="region of interest" description="Disordered" evidence="2">
    <location>
        <begin position="1"/>
        <end position="24"/>
    </location>
</feature>
<dbReference type="Proteomes" id="UP001472677">
    <property type="component" value="Unassembled WGS sequence"/>
</dbReference>
<dbReference type="PROSITE" id="PS00283">
    <property type="entry name" value="SOYBEAN_KUNITZ"/>
    <property type="match status" value="1"/>
</dbReference>
<feature type="domain" description="Retrotransposon Copia-like N-terminal" evidence="3">
    <location>
        <begin position="37"/>
        <end position="74"/>
    </location>
</feature>
<dbReference type="PANTHER" id="PTHR33107:SF28">
    <property type="entry name" value="CYSTEINE PROTEASE INHIBITOR 8-LIKE"/>
    <property type="match status" value="1"/>
</dbReference>
<dbReference type="PRINTS" id="PR00291">
    <property type="entry name" value="KUNITZINHBTR"/>
</dbReference>
<dbReference type="Pfam" id="PF14244">
    <property type="entry name" value="Retrotran_gag_3"/>
    <property type="match status" value="1"/>
</dbReference>
<evidence type="ECO:0000256" key="2">
    <source>
        <dbReference type="SAM" id="MobiDB-lite"/>
    </source>
</evidence>
<comment type="caution">
    <text evidence="4">The sequence shown here is derived from an EMBL/GenBank/DDBJ whole genome shotgun (WGS) entry which is preliminary data.</text>
</comment>
<dbReference type="InterPro" id="IPR002160">
    <property type="entry name" value="Prot_inh_Kunz-lg"/>
</dbReference>
<dbReference type="EMBL" id="JBBPBM010000021">
    <property type="protein sequence ID" value="KAK8548835.1"/>
    <property type="molecule type" value="Genomic_DNA"/>
</dbReference>
<dbReference type="InterPro" id="IPR029472">
    <property type="entry name" value="Copia-like_N"/>
</dbReference>
<dbReference type="Pfam" id="PF00197">
    <property type="entry name" value="Kunitz_legume"/>
    <property type="match status" value="1"/>
</dbReference>
<keyword evidence="5" id="KW-1185">Reference proteome</keyword>
<dbReference type="SMART" id="SM00452">
    <property type="entry name" value="STI"/>
    <property type="match status" value="1"/>
</dbReference>
<evidence type="ECO:0000313" key="4">
    <source>
        <dbReference type="EMBL" id="KAK8548835.1"/>
    </source>
</evidence>
<reference evidence="4 5" key="1">
    <citation type="journal article" date="2024" name="G3 (Bethesda)">
        <title>Genome assembly of Hibiscus sabdariffa L. provides insights into metabolisms of medicinal natural products.</title>
        <authorList>
            <person name="Kim T."/>
        </authorList>
    </citation>
    <scope>NUCLEOTIDE SEQUENCE [LARGE SCALE GENOMIC DNA]</scope>
    <source>
        <strain evidence="4">TK-2024</strain>
        <tissue evidence="4">Old leaves</tissue>
    </source>
</reference>
<evidence type="ECO:0000313" key="5">
    <source>
        <dbReference type="Proteomes" id="UP001472677"/>
    </source>
</evidence>
<organism evidence="4 5">
    <name type="scientific">Hibiscus sabdariffa</name>
    <name type="common">roselle</name>
    <dbReference type="NCBI Taxonomy" id="183260"/>
    <lineage>
        <taxon>Eukaryota</taxon>
        <taxon>Viridiplantae</taxon>
        <taxon>Streptophyta</taxon>
        <taxon>Embryophyta</taxon>
        <taxon>Tracheophyta</taxon>
        <taxon>Spermatophyta</taxon>
        <taxon>Magnoliopsida</taxon>
        <taxon>eudicotyledons</taxon>
        <taxon>Gunneridae</taxon>
        <taxon>Pentapetalae</taxon>
        <taxon>rosids</taxon>
        <taxon>malvids</taxon>
        <taxon>Malvales</taxon>
        <taxon>Malvaceae</taxon>
        <taxon>Malvoideae</taxon>
        <taxon>Hibiscus</taxon>
    </lineage>
</organism>
<evidence type="ECO:0000259" key="3">
    <source>
        <dbReference type="Pfam" id="PF14244"/>
    </source>
</evidence>
<gene>
    <name evidence="4" type="ORF">V6N12_061739</name>
</gene>
<comment type="similarity">
    <text evidence="1">Belongs to the protease inhibitor I3 (leguminous Kunitz-type inhibitor) family.</text>
</comment>
<feature type="compositionally biased region" description="Polar residues" evidence="2">
    <location>
        <begin position="100"/>
        <end position="143"/>
    </location>
</feature>
<sequence length="292" mass="30851">MPGDSTPQTDGFPPSDEFASLSVQDDSSATTFSNKRISLQLDDTNFLLWRQQVMLLIRGQGLEGFLDGTISAPPKLISGANVISSPKAVPDPHTDIPAPMSTSPTMEGSNATASENHSTTNIPSISHSESPMMNPDSSPTISDDVQAPGSISDDTGSWFAIRSVANAADDGVLDANGEVVRTGVRYYVVPVILGIGGGGLAIGRESGRPCPEIVVQRPSDTDQGIPVVFSNPNPDGDVVRLSSDVQVKFDGPRDSLCPTSMVWKLQHYDESVEKTWVELGGAEGRGGSRQAQ</sequence>
<feature type="region of interest" description="Disordered" evidence="2">
    <location>
        <begin position="85"/>
        <end position="153"/>
    </location>
</feature>
<name>A0ABR2DXX8_9ROSI</name>
<accession>A0ABR2DXX8</accession>
<evidence type="ECO:0000256" key="1">
    <source>
        <dbReference type="ARBA" id="ARBA00005440"/>
    </source>
</evidence>
<dbReference type="InterPro" id="IPR011065">
    <property type="entry name" value="Kunitz_inhibitor_STI-like_sf"/>
</dbReference>
<dbReference type="PANTHER" id="PTHR33107">
    <property type="entry name" value="KUNITZ TRYPSIN INHIBITOR 2"/>
    <property type="match status" value="1"/>
</dbReference>
<dbReference type="Gene3D" id="2.80.10.50">
    <property type="match status" value="1"/>
</dbReference>
<protein>
    <recommendedName>
        <fullName evidence="3">Retrotransposon Copia-like N-terminal domain-containing protein</fullName>
    </recommendedName>
</protein>